<dbReference type="Proteomes" id="UP000035680">
    <property type="component" value="Unassembled WGS sequence"/>
</dbReference>
<sequence>MSNGDIEHKISHNLERRVKESLPLHLRKHPKTLSFSSNTLFRPFLDKPSVSLSKNNVALIIINSSKVNLSLIILSTSSFKFLPKNLLTVFLSSESPYFLSSFFQSQKYNLHCPLHGE</sequence>
<dbReference type="WBParaSite" id="SVE_0958800.1">
    <property type="protein sequence ID" value="SVE_0958800.1"/>
    <property type="gene ID" value="SVE_0958800"/>
</dbReference>
<protein>
    <submittedName>
        <fullName evidence="2">Ovule protein</fullName>
    </submittedName>
</protein>
<reference evidence="1" key="1">
    <citation type="submission" date="2014-07" db="EMBL/GenBank/DDBJ databases">
        <authorList>
            <person name="Martin A.A"/>
            <person name="De Silva N."/>
        </authorList>
    </citation>
    <scope>NUCLEOTIDE SEQUENCE</scope>
</reference>
<keyword evidence="1" id="KW-1185">Reference proteome</keyword>
<reference evidence="2" key="2">
    <citation type="submission" date="2015-08" db="UniProtKB">
        <authorList>
            <consortium name="WormBaseParasite"/>
        </authorList>
    </citation>
    <scope>IDENTIFICATION</scope>
</reference>
<accession>A0A0K0FKM4</accession>
<proteinExistence type="predicted"/>
<evidence type="ECO:0000313" key="1">
    <source>
        <dbReference type="Proteomes" id="UP000035680"/>
    </source>
</evidence>
<evidence type="ECO:0000313" key="2">
    <source>
        <dbReference type="WBParaSite" id="SVE_0958800.1"/>
    </source>
</evidence>
<dbReference type="AlphaFoldDB" id="A0A0K0FKM4"/>
<organism evidence="1 2">
    <name type="scientific">Strongyloides venezuelensis</name>
    <name type="common">Threadworm</name>
    <dbReference type="NCBI Taxonomy" id="75913"/>
    <lineage>
        <taxon>Eukaryota</taxon>
        <taxon>Metazoa</taxon>
        <taxon>Ecdysozoa</taxon>
        <taxon>Nematoda</taxon>
        <taxon>Chromadorea</taxon>
        <taxon>Rhabditida</taxon>
        <taxon>Tylenchina</taxon>
        <taxon>Panagrolaimomorpha</taxon>
        <taxon>Strongyloidoidea</taxon>
        <taxon>Strongyloididae</taxon>
        <taxon>Strongyloides</taxon>
    </lineage>
</organism>
<name>A0A0K0FKM4_STRVS</name>